<dbReference type="RefSeq" id="WP_028794939.1">
    <property type="nucleotide sequence ID" value="NZ_FNBW01000001.1"/>
</dbReference>
<dbReference type="NCBIfam" id="NF005559">
    <property type="entry name" value="PRK07231.1"/>
    <property type="match status" value="1"/>
</dbReference>
<evidence type="ECO:0000256" key="2">
    <source>
        <dbReference type="ARBA" id="ARBA00023002"/>
    </source>
</evidence>
<dbReference type="FunFam" id="3.40.50.720:FF:000084">
    <property type="entry name" value="Short-chain dehydrogenase reductase"/>
    <property type="match status" value="1"/>
</dbReference>
<dbReference type="PRINTS" id="PR00081">
    <property type="entry name" value="GDHRDH"/>
</dbReference>
<dbReference type="Gene3D" id="3.40.50.720">
    <property type="entry name" value="NAD(P)-binding Rossmann-like Domain"/>
    <property type="match status" value="1"/>
</dbReference>
<dbReference type="InterPro" id="IPR036291">
    <property type="entry name" value="NAD(P)-bd_dom_sf"/>
</dbReference>
<dbReference type="PANTHER" id="PTHR24321:SF8">
    <property type="entry name" value="ESTRADIOL 17-BETA-DEHYDROGENASE 8-RELATED"/>
    <property type="match status" value="1"/>
</dbReference>
<reference evidence="3 4" key="1">
    <citation type="submission" date="2016-10" db="EMBL/GenBank/DDBJ databases">
        <authorList>
            <person name="Varghese N."/>
            <person name="Submissions S."/>
        </authorList>
    </citation>
    <scope>NUCLEOTIDE SEQUENCE [LARGE SCALE GENOMIC DNA]</scope>
    <source>
        <strain evidence="3 4">DSM 18839</strain>
    </source>
</reference>
<evidence type="ECO:0000313" key="4">
    <source>
        <dbReference type="Proteomes" id="UP000198615"/>
    </source>
</evidence>
<dbReference type="AlphaFoldDB" id="A0A8G2BE14"/>
<dbReference type="EMBL" id="FNBW01000001">
    <property type="protein sequence ID" value="SDF09003.1"/>
    <property type="molecule type" value="Genomic_DNA"/>
</dbReference>
<comment type="similarity">
    <text evidence="1">Belongs to the short-chain dehydrogenases/reductases (SDR) family.</text>
</comment>
<dbReference type="Pfam" id="PF13561">
    <property type="entry name" value="adh_short_C2"/>
    <property type="match status" value="1"/>
</dbReference>
<organism evidence="3 4">
    <name type="scientific">Thalassobaculum litoreum DSM 18839</name>
    <dbReference type="NCBI Taxonomy" id="1123362"/>
    <lineage>
        <taxon>Bacteria</taxon>
        <taxon>Pseudomonadati</taxon>
        <taxon>Pseudomonadota</taxon>
        <taxon>Alphaproteobacteria</taxon>
        <taxon>Rhodospirillales</taxon>
        <taxon>Thalassobaculaceae</taxon>
        <taxon>Thalassobaculum</taxon>
    </lineage>
</organism>
<name>A0A8G2BE14_9PROT</name>
<gene>
    <name evidence="3" type="ORF">SAMN05660686_00203</name>
</gene>
<dbReference type="Proteomes" id="UP000198615">
    <property type="component" value="Unassembled WGS sequence"/>
</dbReference>
<comment type="caution">
    <text evidence="3">The sequence shown here is derived from an EMBL/GenBank/DDBJ whole genome shotgun (WGS) entry which is preliminary data.</text>
</comment>
<dbReference type="OrthoDB" id="9812986at2"/>
<dbReference type="CDD" id="cd05233">
    <property type="entry name" value="SDR_c"/>
    <property type="match status" value="1"/>
</dbReference>
<evidence type="ECO:0000256" key="1">
    <source>
        <dbReference type="ARBA" id="ARBA00006484"/>
    </source>
</evidence>
<keyword evidence="4" id="KW-1185">Reference proteome</keyword>
<dbReference type="SUPFAM" id="SSF51735">
    <property type="entry name" value="NAD(P)-binding Rossmann-fold domains"/>
    <property type="match status" value="1"/>
</dbReference>
<protein>
    <submittedName>
        <fullName evidence="3">NAD(P)-dependent dehydrogenase, short-chain alcohol dehydrogenase family</fullName>
    </submittedName>
</protein>
<dbReference type="InterPro" id="IPR002347">
    <property type="entry name" value="SDR_fam"/>
</dbReference>
<dbReference type="PROSITE" id="PS00061">
    <property type="entry name" value="ADH_SHORT"/>
    <property type="match status" value="1"/>
</dbReference>
<keyword evidence="2" id="KW-0560">Oxidoreductase</keyword>
<dbReference type="InterPro" id="IPR020904">
    <property type="entry name" value="Sc_DH/Rdtase_CS"/>
</dbReference>
<dbReference type="PANTHER" id="PTHR24321">
    <property type="entry name" value="DEHYDROGENASES, SHORT CHAIN"/>
    <property type="match status" value="1"/>
</dbReference>
<proteinExistence type="inferred from homology"/>
<evidence type="ECO:0000313" key="3">
    <source>
        <dbReference type="EMBL" id="SDF09003.1"/>
    </source>
</evidence>
<accession>A0A8G2BE14</accession>
<sequence length="254" mass="26182">MADKLEGRVAIVTGGARGIGRAICEAFVEEGAAVYVADLHGGEAEALAASLVESGGRAAGGYCDVRSTDSVRDVVEQAARAFGGLDILVANAATLTPKATIETLEEEAWTQALAVNLTGAFHLCKHGIPHLKRAGGGSIILTASQMGRVARAGSTTYCTTKGALIQMAKGMALDHAEDGIRVNTLSPGGTATDRMISQFGTMDEAEKQWGLAMHPLGRLGQPAEMGRGAVFLASDDSSFMTGADLLLDGGYSAR</sequence>
<dbReference type="GO" id="GO:0016491">
    <property type="term" value="F:oxidoreductase activity"/>
    <property type="evidence" value="ECO:0007669"/>
    <property type="project" value="UniProtKB-KW"/>
</dbReference>